<proteinExistence type="predicted"/>
<protein>
    <submittedName>
        <fullName evidence="1">Uncharacterized protein</fullName>
    </submittedName>
</protein>
<dbReference type="EMBL" id="KV425591">
    <property type="protein sequence ID" value="KZT22836.1"/>
    <property type="molecule type" value="Genomic_DNA"/>
</dbReference>
<dbReference type="Proteomes" id="UP000076761">
    <property type="component" value="Unassembled WGS sequence"/>
</dbReference>
<evidence type="ECO:0000313" key="1">
    <source>
        <dbReference type="EMBL" id="KZT22836.1"/>
    </source>
</evidence>
<name>A0A165QT06_9AGAM</name>
<evidence type="ECO:0000313" key="2">
    <source>
        <dbReference type="Proteomes" id="UP000076761"/>
    </source>
</evidence>
<reference evidence="1 2" key="1">
    <citation type="journal article" date="2016" name="Mol. Biol. Evol.">
        <title>Comparative Genomics of Early-Diverging Mushroom-Forming Fungi Provides Insights into the Origins of Lignocellulose Decay Capabilities.</title>
        <authorList>
            <person name="Nagy L.G."/>
            <person name="Riley R."/>
            <person name="Tritt A."/>
            <person name="Adam C."/>
            <person name="Daum C."/>
            <person name="Floudas D."/>
            <person name="Sun H."/>
            <person name="Yadav J.S."/>
            <person name="Pangilinan J."/>
            <person name="Larsson K.H."/>
            <person name="Matsuura K."/>
            <person name="Barry K."/>
            <person name="Labutti K."/>
            <person name="Kuo R."/>
            <person name="Ohm R.A."/>
            <person name="Bhattacharya S.S."/>
            <person name="Shirouzu T."/>
            <person name="Yoshinaga Y."/>
            <person name="Martin F.M."/>
            <person name="Grigoriev I.V."/>
            <person name="Hibbett D.S."/>
        </authorList>
    </citation>
    <scope>NUCLEOTIDE SEQUENCE [LARGE SCALE GENOMIC DNA]</scope>
    <source>
        <strain evidence="1 2">HHB14362 ss-1</strain>
    </source>
</reference>
<sequence>MVSQGGTVEKGRPPHCVSARHLAPHARCCLAAFASGSGNSQIPADVGEMLTSERFVRLGKLSTENRD</sequence>
<organism evidence="1 2">
    <name type="scientific">Neolentinus lepideus HHB14362 ss-1</name>
    <dbReference type="NCBI Taxonomy" id="1314782"/>
    <lineage>
        <taxon>Eukaryota</taxon>
        <taxon>Fungi</taxon>
        <taxon>Dikarya</taxon>
        <taxon>Basidiomycota</taxon>
        <taxon>Agaricomycotina</taxon>
        <taxon>Agaricomycetes</taxon>
        <taxon>Gloeophyllales</taxon>
        <taxon>Gloeophyllaceae</taxon>
        <taxon>Neolentinus</taxon>
    </lineage>
</organism>
<dbReference type="AlphaFoldDB" id="A0A165QT06"/>
<dbReference type="InParanoid" id="A0A165QT06"/>
<gene>
    <name evidence="1" type="ORF">NEOLEDRAFT_1137381</name>
</gene>
<keyword evidence="2" id="KW-1185">Reference proteome</keyword>
<accession>A0A165QT06</accession>